<gene>
    <name evidence="7" type="ORF">SCF082_LOCUS3773</name>
</gene>
<dbReference type="EMBL" id="CAXAMM010001946">
    <property type="protein sequence ID" value="CAK8994058.1"/>
    <property type="molecule type" value="Genomic_DNA"/>
</dbReference>
<dbReference type="SUPFAM" id="SSF50978">
    <property type="entry name" value="WD40 repeat-like"/>
    <property type="match status" value="1"/>
</dbReference>
<dbReference type="PROSITE" id="PS50294">
    <property type="entry name" value="WD_REPEATS_REGION"/>
    <property type="match status" value="3"/>
</dbReference>
<proteinExistence type="predicted"/>
<feature type="region of interest" description="Disordered" evidence="4">
    <location>
        <begin position="441"/>
        <end position="477"/>
    </location>
</feature>
<keyword evidence="8" id="KW-1185">Reference proteome</keyword>
<name>A0ABP0HW59_9DINO</name>
<feature type="chain" id="PRO_5046453699" evidence="5">
    <location>
        <begin position="22"/>
        <end position="1155"/>
    </location>
</feature>
<sequence>MRWFLSFILLLVMQSVTDLAAEDSVSFERDVAPIFRKYCAGCHSGEMPDGEISFESYADLQQGTADGPAVLPGDTSGSLVLRLLRSTSDDRMPPEGEPRPSEEEITTLEQWIEAGALGPQGAEPDRMKLIVPMIPSQVETRPVSAVAWSSNGDAIAIGRYAEVTVYRQFRVTDPETGKRRREWTPVQTLTDFPGKVTSVHFLDGARLIASSGVTGLGGSVSVWKWPLKQKLLEFRGHRDMIYDAEMSPTGETIATCSYDRQIHVWDAQEGTLLRTISGHNGAVYDLAYSPDGQYLVSASADDTCKVWRVADGERLDTMGQPLKEQYTCQFSPDGRFILAGGADNRIRVWEFISRDRPRINPLRFARFAHEGPIVQLGLTADGQRLVSVAEDRTMKVWNFDDLTELKLFKQEPAVVTGLAVAGEGDQFIVGRLDGTWETYRLPREQPSKNESPLVAETDPEQLPMPPAGKTQTVAEQEPNDAPEEATAVSAPVAITGVIESPGDEPADRDLFRFTARAGEEWVIEVEAARKDSKLDSCVEVLTPEGERIERVLLQAVRDSYFTFRGKDANQVSDFRVFNWEEMDLNEYLYANGEVVKLWLYPRGPDSGFNVYPGSGKRWGYFDTTPLSHALGEPCYIVRPHPPGTSLIPNGLPVFPLYSENDDESRRKLGADSRLFFTAPADGDYLVAIRDVRGFAGPQQTYTLNIRPPEFKVSVDRKDQFDGPVTVAIDNLPEGFACVSPIVIEEGQISASGVIQTERSATTATKEALEQVSVTAHATIRGQEVFHKVASFEELKVTEPPKLELVIVESDASASSGPLEVTIRPGETIMLRLLVQRNDFGGVISLGKEDAGRNLPHGVYVDNIGLNGLLLLEGQTEREFFITAADWVPEQSRWFHLQTSVRVEDDRFRRCLPIAVLACRGDDNCRSSRVLVLAFVRFDAAVEDHEDVHAAQVDMEFAGLAVCSHAAPIVQPIGDGIGLLNLGDDNSGTEGVDGSWFEKEAVAWLDLADVETVDDVSFNDGGFELWAIDTLFKTGVDAASWFSGQNNPAFRLSGGHFGPAGGHRPTGVDLHRQIAMGIEELDQQGESIGIGMLAEEGDALKKIDEGTYGLCEGCLEEGKPASRSSIPKMRLKVIPYARLCVADFVQDFLVPFHDPQ</sequence>
<dbReference type="CDD" id="cd00200">
    <property type="entry name" value="WD40"/>
    <property type="match status" value="1"/>
</dbReference>
<dbReference type="PROSITE" id="PS50082">
    <property type="entry name" value="WD_REPEATS_2"/>
    <property type="match status" value="4"/>
</dbReference>
<evidence type="ECO:0000256" key="5">
    <source>
        <dbReference type="SAM" id="SignalP"/>
    </source>
</evidence>
<evidence type="ECO:0000259" key="6">
    <source>
        <dbReference type="Pfam" id="PF07635"/>
    </source>
</evidence>
<evidence type="ECO:0000256" key="1">
    <source>
        <dbReference type="ARBA" id="ARBA00022574"/>
    </source>
</evidence>
<reference evidence="7 8" key="1">
    <citation type="submission" date="2024-02" db="EMBL/GenBank/DDBJ databases">
        <authorList>
            <person name="Chen Y."/>
            <person name="Shah S."/>
            <person name="Dougan E. K."/>
            <person name="Thang M."/>
            <person name="Chan C."/>
        </authorList>
    </citation>
    <scope>NUCLEOTIDE SEQUENCE [LARGE SCALE GENOMIC DNA]</scope>
</reference>
<dbReference type="PROSITE" id="PS00678">
    <property type="entry name" value="WD_REPEATS_1"/>
    <property type="match status" value="2"/>
</dbReference>
<evidence type="ECO:0000313" key="7">
    <source>
        <dbReference type="EMBL" id="CAK8994058.1"/>
    </source>
</evidence>
<dbReference type="SMART" id="SM00320">
    <property type="entry name" value="WD40"/>
    <property type="match status" value="6"/>
</dbReference>
<feature type="domain" description="Cytochrome C Planctomycete-type" evidence="6">
    <location>
        <begin position="39"/>
        <end position="96"/>
    </location>
</feature>
<feature type="repeat" description="WD" evidence="3">
    <location>
        <begin position="234"/>
        <end position="275"/>
    </location>
</feature>
<dbReference type="InterPro" id="IPR001680">
    <property type="entry name" value="WD40_rpt"/>
</dbReference>
<evidence type="ECO:0000256" key="2">
    <source>
        <dbReference type="ARBA" id="ARBA00022737"/>
    </source>
</evidence>
<accession>A0ABP0HW59</accession>
<feature type="repeat" description="WD" evidence="3">
    <location>
        <begin position="366"/>
        <end position="407"/>
    </location>
</feature>
<evidence type="ECO:0000256" key="3">
    <source>
        <dbReference type="PROSITE-ProRule" id="PRU00221"/>
    </source>
</evidence>
<dbReference type="InterPro" id="IPR036322">
    <property type="entry name" value="WD40_repeat_dom_sf"/>
</dbReference>
<dbReference type="Gene3D" id="2.60.120.380">
    <property type="match status" value="1"/>
</dbReference>
<keyword evidence="2" id="KW-0677">Repeat</keyword>
<feature type="repeat" description="WD" evidence="3">
    <location>
        <begin position="276"/>
        <end position="317"/>
    </location>
</feature>
<feature type="repeat" description="WD" evidence="3">
    <location>
        <begin position="330"/>
        <end position="359"/>
    </location>
</feature>
<feature type="signal peptide" evidence="5">
    <location>
        <begin position="1"/>
        <end position="21"/>
    </location>
</feature>
<dbReference type="InterPro" id="IPR015943">
    <property type="entry name" value="WD40/YVTN_repeat-like_dom_sf"/>
</dbReference>
<protein>
    <submittedName>
        <fullName evidence="7">Uncharacterized WD repeat-containing protein alr2800</fullName>
    </submittedName>
</protein>
<dbReference type="InterPro" id="IPR019775">
    <property type="entry name" value="WD40_repeat_CS"/>
</dbReference>
<evidence type="ECO:0000256" key="4">
    <source>
        <dbReference type="SAM" id="MobiDB-lite"/>
    </source>
</evidence>
<dbReference type="Proteomes" id="UP001642464">
    <property type="component" value="Unassembled WGS sequence"/>
</dbReference>
<dbReference type="Gene3D" id="2.130.10.10">
    <property type="entry name" value="YVTN repeat-like/Quinoprotein amine dehydrogenase"/>
    <property type="match status" value="2"/>
</dbReference>
<dbReference type="PANTHER" id="PTHR22847:SF637">
    <property type="entry name" value="WD REPEAT DOMAIN 5B"/>
    <property type="match status" value="1"/>
</dbReference>
<dbReference type="Pfam" id="PF07635">
    <property type="entry name" value="PSCyt1"/>
    <property type="match status" value="1"/>
</dbReference>
<dbReference type="PROSITE" id="PS51128">
    <property type="entry name" value="ZF_DKSA_2"/>
    <property type="match status" value="1"/>
</dbReference>
<dbReference type="Gene3D" id="1.20.120.910">
    <property type="entry name" value="DksA, coiled-coil domain"/>
    <property type="match status" value="1"/>
</dbReference>
<dbReference type="InterPro" id="IPR036909">
    <property type="entry name" value="Cyt_c-like_dom_sf"/>
</dbReference>
<dbReference type="PANTHER" id="PTHR22847">
    <property type="entry name" value="WD40 REPEAT PROTEIN"/>
    <property type="match status" value="1"/>
</dbReference>
<keyword evidence="5" id="KW-0732">Signal</keyword>
<evidence type="ECO:0000313" key="8">
    <source>
        <dbReference type="Proteomes" id="UP001642464"/>
    </source>
</evidence>
<dbReference type="SUPFAM" id="SSF46626">
    <property type="entry name" value="Cytochrome c"/>
    <property type="match status" value="1"/>
</dbReference>
<dbReference type="Pfam" id="PF00400">
    <property type="entry name" value="WD40"/>
    <property type="match status" value="4"/>
</dbReference>
<organism evidence="7 8">
    <name type="scientific">Durusdinium trenchii</name>
    <dbReference type="NCBI Taxonomy" id="1381693"/>
    <lineage>
        <taxon>Eukaryota</taxon>
        <taxon>Sar</taxon>
        <taxon>Alveolata</taxon>
        <taxon>Dinophyceae</taxon>
        <taxon>Suessiales</taxon>
        <taxon>Symbiodiniaceae</taxon>
        <taxon>Durusdinium</taxon>
    </lineage>
</organism>
<keyword evidence="1 3" id="KW-0853">WD repeat</keyword>
<dbReference type="InterPro" id="IPR011429">
    <property type="entry name" value="Cyt_c_Planctomycete-type"/>
</dbReference>
<comment type="caution">
    <text evidence="7">The sequence shown here is derived from an EMBL/GenBank/DDBJ whole genome shotgun (WGS) entry which is preliminary data.</text>
</comment>